<proteinExistence type="predicted"/>
<dbReference type="InterPro" id="IPR036271">
    <property type="entry name" value="Tet_transcr_reg_TetR-rel_C_sf"/>
</dbReference>
<dbReference type="InterPro" id="IPR009057">
    <property type="entry name" value="Homeodomain-like_sf"/>
</dbReference>
<dbReference type="PANTHER" id="PTHR30055">
    <property type="entry name" value="HTH-TYPE TRANSCRIPTIONAL REGULATOR RUTR"/>
    <property type="match status" value="1"/>
</dbReference>
<dbReference type="PROSITE" id="PS50977">
    <property type="entry name" value="HTH_TETR_2"/>
    <property type="match status" value="1"/>
</dbReference>
<dbReference type="Gene3D" id="1.10.357.10">
    <property type="entry name" value="Tetracycline Repressor, domain 2"/>
    <property type="match status" value="1"/>
</dbReference>
<evidence type="ECO:0000313" key="5">
    <source>
        <dbReference type="Proteomes" id="UP000095210"/>
    </source>
</evidence>
<dbReference type="Proteomes" id="UP000095210">
    <property type="component" value="Chromosome"/>
</dbReference>
<evidence type="ECO:0000313" key="4">
    <source>
        <dbReference type="EMBL" id="AOS64810.1"/>
    </source>
</evidence>
<dbReference type="AlphaFoldDB" id="A0AAC9HT01"/>
<dbReference type="SUPFAM" id="SSF48498">
    <property type="entry name" value="Tetracyclin repressor-like, C-terminal domain"/>
    <property type="match status" value="1"/>
</dbReference>
<dbReference type="GO" id="GO:0000976">
    <property type="term" value="F:transcription cis-regulatory region binding"/>
    <property type="evidence" value="ECO:0007669"/>
    <property type="project" value="TreeGrafter"/>
</dbReference>
<dbReference type="PANTHER" id="PTHR30055:SF226">
    <property type="entry name" value="HTH-TYPE TRANSCRIPTIONAL REGULATOR PKSA"/>
    <property type="match status" value="1"/>
</dbReference>
<dbReference type="InterPro" id="IPR001647">
    <property type="entry name" value="HTH_TetR"/>
</dbReference>
<keyword evidence="1 2" id="KW-0238">DNA-binding</keyword>
<dbReference type="EMBL" id="CP014859">
    <property type="protein sequence ID" value="AOS64810.1"/>
    <property type="molecule type" value="Genomic_DNA"/>
</dbReference>
<dbReference type="SUPFAM" id="SSF46689">
    <property type="entry name" value="Homeodomain-like"/>
    <property type="match status" value="1"/>
</dbReference>
<evidence type="ECO:0000259" key="3">
    <source>
        <dbReference type="PROSITE" id="PS50977"/>
    </source>
</evidence>
<keyword evidence="5" id="KW-1185">Reference proteome</keyword>
<dbReference type="KEGG" id="ahm:TL08_20095"/>
<name>A0AAC9HT01_9PSEU</name>
<protein>
    <submittedName>
        <fullName evidence="4">Transcriptional regulator, TetR family</fullName>
    </submittedName>
</protein>
<accession>A0AAC9HT01</accession>
<reference evidence="5" key="1">
    <citation type="submission" date="2016-03" db="EMBL/GenBank/DDBJ databases">
        <title>Complete genome sequence of the type strain Actinoalloteichus hymeniacidonis DSM 45092.</title>
        <authorList>
            <person name="Schaffert L."/>
            <person name="Albersmeier A."/>
            <person name="Winkler A."/>
            <person name="Kalinowski J."/>
            <person name="Zotchev S."/>
            <person name="Ruckert C."/>
        </authorList>
    </citation>
    <scope>NUCLEOTIDE SEQUENCE [LARGE SCALE GENOMIC DNA]</scope>
    <source>
        <strain evidence="5">HPA177(T) (DSM 45092(T))</strain>
    </source>
</reference>
<dbReference type="PRINTS" id="PR00455">
    <property type="entry name" value="HTHTETR"/>
</dbReference>
<dbReference type="GO" id="GO:0003700">
    <property type="term" value="F:DNA-binding transcription factor activity"/>
    <property type="evidence" value="ECO:0007669"/>
    <property type="project" value="TreeGrafter"/>
</dbReference>
<sequence>MPRTSEQNEAMRLATLEKVEAAAIRLFARQGFAATNMRDIAREAGISTGSIYRHFTTKDELFGGLVAFAAEGLRRIGTLLRGDESPGALVDEYTRIVLAELGGDGGFADFFMIMNHAFVMPEAPAQVQLLVEQHSAMVDAFVGLVRRGQELGEFRAGEPVELATCYFATISGLAMLRFSLGNRLVVPSSSALTASLRKEPAR</sequence>
<dbReference type="RefSeq" id="WP_069851121.1">
    <property type="nucleotide sequence ID" value="NZ_CP014859.1"/>
</dbReference>
<gene>
    <name evidence="4" type="ORF">TL08_20095</name>
</gene>
<dbReference type="InterPro" id="IPR050109">
    <property type="entry name" value="HTH-type_TetR-like_transc_reg"/>
</dbReference>
<feature type="DNA-binding region" description="H-T-H motif" evidence="2">
    <location>
        <begin position="36"/>
        <end position="55"/>
    </location>
</feature>
<organism evidence="4 5">
    <name type="scientific">Actinoalloteichus hymeniacidonis</name>
    <dbReference type="NCBI Taxonomy" id="340345"/>
    <lineage>
        <taxon>Bacteria</taxon>
        <taxon>Bacillati</taxon>
        <taxon>Actinomycetota</taxon>
        <taxon>Actinomycetes</taxon>
        <taxon>Pseudonocardiales</taxon>
        <taxon>Pseudonocardiaceae</taxon>
        <taxon>Actinoalloteichus</taxon>
    </lineage>
</organism>
<feature type="domain" description="HTH tetR-type" evidence="3">
    <location>
        <begin position="13"/>
        <end position="73"/>
    </location>
</feature>
<evidence type="ECO:0000256" key="2">
    <source>
        <dbReference type="PROSITE-ProRule" id="PRU00335"/>
    </source>
</evidence>
<evidence type="ECO:0000256" key="1">
    <source>
        <dbReference type="ARBA" id="ARBA00023125"/>
    </source>
</evidence>
<dbReference type="Pfam" id="PF00440">
    <property type="entry name" value="TetR_N"/>
    <property type="match status" value="1"/>
</dbReference>